<keyword evidence="2" id="KW-0902">Two-component regulatory system</keyword>
<keyword evidence="1 3" id="KW-0597">Phosphoprotein</keyword>
<name>A0A1Y1RZ05_9SPIO</name>
<feature type="domain" description="Response regulatory" evidence="4">
    <location>
        <begin position="3"/>
        <end position="119"/>
    </location>
</feature>
<feature type="modified residue" description="4-aspartylphosphate" evidence="3">
    <location>
        <position position="52"/>
    </location>
</feature>
<evidence type="ECO:0000313" key="5">
    <source>
        <dbReference type="EMBL" id="ORC35861.1"/>
    </source>
</evidence>
<dbReference type="GO" id="GO:0000160">
    <property type="term" value="P:phosphorelay signal transduction system"/>
    <property type="evidence" value="ECO:0007669"/>
    <property type="project" value="UniProtKB-KW"/>
</dbReference>
<evidence type="ECO:0000256" key="1">
    <source>
        <dbReference type="ARBA" id="ARBA00022553"/>
    </source>
</evidence>
<dbReference type="SUPFAM" id="SSF52172">
    <property type="entry name" value="CheY-like"/>
    <property type="match status" value="1"/>
</dbReference>
<accession>A0A1Y1RZ05</accession>
<evidence type="ECO:0000259" key="4">
    <source>
        <dbReference type="PROSITE" id="PS50110"/>
    </source>
</evidence>
<dbReference type="InterPro" id="IPR011006">
    <property type="entry name" value="CheY-like_superfamily"/>
</dbReference>
<dbReference type="CDD" id="cd17546">
    <property type="entry name" value="REC_hyHK_CKI1_RcsC-like"/>
    <property type="match status" value="1"/>
</dbReference>
<dbReference type="PROSITE" id="PS50110">
    <property type="entry name" value="RESPONSE_REGULATORY"/>
    <property type="match status" value="1"/>
</dbReference>
<proteinExistence type="predicted"/>
<dbReference type="SMART" id="SM00448">
    <property type="entry name" value="REC"/>
    <property type="match status" value="1"/>
</dbReference>
<evidence type="ECO:0000256" key="3">
    <source>
        <dbReference type="PROSITE-ProRule" id="PRU00169"/>
    </source>
</evidence>
<dbReference type="InterPro" id="IPR001789">
    <property type="entry name" value="Sig_transdc_resp-reg_receiver"/>
</dbReference>
<dbReference type="RefSeq" id="WP_083049613.1">
    <property type="nucleotide sequence ID" value="NZ_CAXXQO010000003.1"/>
</dbReference>
<dbReference type="Gene3D" id="3.40.50.2300">
    <property type="match status" value="1"/>
</dbReference>
<sequence length="120" mass="13644">MACILLVEDEAVNRLYLRHILSRNGFTIIEARDGFEAVDAARTEKPDCILMDIGLPRMDGIEAIRQIRSRRTGNRIPILAVTAHAQMADQKHIMESGADDILYKPYKEKELLEKLLRLLG</sequence>
<dbReference type="Proteomes" id="UP000192343">
    <property type="component" value="Unassembled WGS sequence"/>
</dbReference>
<protein>
    <recommendedName>
        <fullName evidence="4">Response regulatory domain-containing protein</fullName>
    </recommendedName>
</protein>
<comment type="caution">
    <text evidence="5">The sequence shown here is derived from an EMBL/GenBank/DDBJ whole genome shotgun (WGS) entry which is preliminary data.</text>
</comment>
<dbReference type="PANTHER" id="PTHR45339">
    <property type="entry name" value="HYBRID SIGNAL TRANSDUCTION HISTIDINE KINASE J"/>
    <property type="match status" value="1"/>
</dbReference>
<gene>
    <name evidence="5" type="ORF">B4O97_07260</name>
</gene>
<evidence type="ECO:0000256" key="2">
    <source>
        <dbReference type="ARBA" id="ARBA00023012"/>
    </source>
</evidence>
<dbReference type="EMBL" id="MWQY01000007">
    <property type="protein sequence ID" value="ORC35861.1"/>
    <property type="molecule type" value="Genomic_DNA"/>
</dbReference>
<reference evidence="5 6" key="1">
    <citation type="submission" date="2017-03" db="EMBL/GenBank/DDBJ databases">
        <title>Draft Genome sequence of Marispirochaeta sp. strain JC444.</title>
        <authorList>
            <person name="Shivani Y."/>
            <person name="Subhash Y."/>
            <person name="Sasikala C."/>
            <person name="Ramana C."/>
        </authorList>
    </citation>
    <scope>NUCLEOTIDE SEQUENCE [LARGE SCALE GENOMIC DNA]</scope>
    <source>
        <strain evidence="5 6">JC444</strain>
    </source>
</reference>
<evidence type="ECO:0000313" key="6">
    <source>
        <dbReference type="Proteomes" id="UP000192343"/>
    </source>
</evidence>
<dbReference type="STRING" id="1963862.B4O97_07260"/>
<keyword evidence="6" id="KW-1185">Reference proteome</keyword>
<organism evidence="5 6">
    <name type="scientific">Marispirochaeta aestuarii</name>
    <dbReference type="NCBI Taxonomy" id="1963862"/>
    <lineage>
        <taxon>Bacteria</taxon>
        <taxon>Pseudomonadati</taxon>
        <taxon>Spirochaetota</taxon>
        <taxon>Spirochaetia</taxon>
        <taxon>Spirochaetales</taxon>
        <taxon>Spirochaetaceae</taxon>
        <taxon>Marispirochaeta</taxon>
    </lineage>
</organism>
<dbReference type="Pfam" id="PF00072">
    <property type="entry name" value="Response_reg"/>
    <property type="match status" value="1"/>
</dbReference>
<dbReference type="AlphaFoldDB" id="A0A1Y1RZ05"/>
<dbReference type="PANTHER" id="PTHR45339:SF1">
    <property type="entry name" value="HYBRID SIGNAL TRANSDUCTION HISTIDINE KINASE J"/>
    <property type="match status" value="1"/>
</dbReference>
<dbReference type="OrthoDB" id="9790669at2"/>